<dbReference type="Gramene" id="rna-AYBTSS11_LOCUS2386">
    <property type="protein sequence ID" value="CAJ1869429.1"/>
    <property type="gene ID" value="gene-AYBTSS11_LOCUS2386"/>
</dbReference>
<organism evidence="1 2">
    <name type="scientific">Sphenostylis stenocarpa</name>
    <dbReference type="NCBI Taxonomy" id="92480"/>
    <lineage>
        <taxon>Eukaryota</taxon>
        <taxon>Viridiplantae</taxon>
        <taxon>Streptophyta</taxon>
        <taxon>Embryophyta</taxon>
        <taxon>Tracheophyta</taxon>
        <taxon>Spermatophyta</taxon>
        <taxon>Magnoliopsida</taxon>
        <taxon>eudicotyledons</taxon>
        <taxon>Gunneridae</taxon>
        <taxon>Pentapetalae</taxon>
        <taxon>rosids</taxon>
        <taxon>fabids</taxon>
        <taxon>Fabales</taxon>
        <taxon>Fabaceae</taxon>
        <taxon>Papilionoideae</taxon>
        <taxon>50 kb inversion clade</taxon>
        <taxon>NPAAA clade</taxon>
        <taxon>indigoferoid/millettioid clade</taxon>
        <taxon>Phaseoleae</taxon>
        <taxon>Sphenostylis</taxon>
    </lineage>
</organism>
<sequence length="141" mass="15643">MLVDSELLVVDVVESPEDKNKGDNKTIDNERENVANGVGHAYRASSMTKGPIALLVRDVVGRTDFSLPNPRFHNYSCPDYGPTQPIVSGEGDRSTNRRAKRAEIMEWLAFAFAFAFEFAFADFVGETMTHSVVTIEVVKKS</sequence>
<keyword evidence="2" id="KW-1185">Reference proteome</keyword>
<accession>A0AA86VVY2</accession>
<gene>
    <name evidence="1" type="ORF">AYBTSS11_LOCUS2386</name>
</gene>
<evidence type="ECO:0000313" key="2">
    <source>
        <dbReference type="Proteomes" id="UP001189624"/>
    </source>
</evidence>
<proteinExistence type="predicted"/>
<dbReference type="EMBL" id="OY731398">
    <property type="protein sequence ID" value="CAJ1869429.1"/>
    <property type="molecule type" value="Genomic_DNA"/>
</dbReference>
<dbReference type="AlphaFoldDB" id="A0AA86VVY2"/>
<dbReference type="Proteomes" id="UP001189624">
    <property type="component" value="Chromosome 1"/>
</dbReference>
<evidence type="ECO:0000313" key="1">
    <source>
        <dbReference type="EMBL" id="CAJ1869429.1"/>
    </source>
</evidence>
<reference evidence="1" key="1">
    <citation type="submission" date="2023-10" db="EMBL/GenBank/DDBJ databases">
        <authorList>
            <person name="Domelevo Entfellner J.-B."/>
        </authorList>
    </citation>
    <scope>NUCLEOTIDE SEQUENCE</scope>
</reference>
<name>A0AA86VVY2_9FABA</name>
<protein>
    <submittedName>
        <fullName evidence="1">Uncharacterized protein</fullName>
    </submittedName>
</protein>